<feature type="region of interest" description="Disordered" evidence="1">
    <location>
        <begin position="80"/>
        <end position="99"/>
    </location>
</feature>
<reference evidence="2" key="1">
    <citation type="journal article" date="2013" name="Genetics">
        <title>The draft genome and transcriptome of Panagrellus redivivus are shaped by the harsh demands of a free-living lifestyle.</title>
        <authorList>
            <person name="Srinivasan J."/>
            <person name="Dillman A.R."/>
            <person name="Macchietto M.G."/>
            <person name="Heikkinen L."/>
            <person name="Lakso M."/>
            <person name="Fracchia K.M."/>
            <person name="Antoshechkin I."/>
            <person name="Mortazavi A."/>
            <person name="Wong G."/>
            <person name="Sternberg P.W."/>
        </authorList>
    </citation>
    <scope>NUCLEOTIDE SEQUENCE [LARGE SCALE GENOMIC DNA]</scope>
    <source>
        <strain evidence="2">MT8872</strain>
    </source>
</reference>
<dbReference type="PANTHER" id="PTHR34141:SF1">
    <property type="match status" value="1"/>
</dbReference>
<dbReference type="Proteomes" id="UP000492821">
    <property type="component" value="Unassembled WGS sequence"/>
</dbReference>
<feature type="compositionally biased region" description="Polar residues" evidence="1">
    <location>
        <begin position="86"/>
        <end position="97"/>
    </location>
</feature>
<keyword evidence="2" id="KW-1185">Reference proteome</keyword>
<feature type="region of interest" description="Disordered" evidence="1">
    <location>
        <begin position="25"/>
        <end position="75"/>
    </location>
</feature>
<evidence type="ECO:0000313" key="3">
    <source>
        <dbReference type="WBParaSite" id="Pan_g7.t1"/>
    </source>
</evidence>
<protein>
    <submittedName>
        <fullName evidence="3">Uncharacterized protein</fullName>
    </submittedName>
</protein>
<name>A0A7E4W6J8_PANRE</name>
<evidence type="ECO:0000313" key="2">
    <source>
        <dbReference type="Proteomes" id="UP000492821"/>
    </source>
</evidence>
<dbReference type="WBParaSite" id="Pan_g7.t1">
    <property type="protein sequence ID" value="Pan_g7.t1"/>
    <property type="gene ID" value="Pan_g7"/>
</dbReference>
<organism evidence="2 3">
    <name type="scientific">Panagrellus redivivus</name>
    <name type="common">Microworm</name>
    <dbReference type="NCBI Taxonomy" id="6233"/>
    <lineage>
        <taxon>Eukaryota</taxon>
        <taxon>Metazoa</taxon>
        <taxon>Ecdysozoa</taxon>
        <taxon>Nematoda</taxon>
        <taxon>Chromadorea</taxon>
        <taxon>Rhabditida</taxon>
        <taxon>Tylenchina</taxon>
        <taxon>Panagrolaimomorpha</taxon>
        <taxon>Panagrolaimoidea</taxon>
        <taxon>Panagrolaimidae</taxon>
        <taxon>Panagrellus</taxon>
    </lineage>
</organism>
<dbReference type="PANTHER" id="PTHR34141">
    <property type="match status" value="1"/>
</dbReference>
<proteinExistence type="predicted"/>
<sequence length="189" mass="21312">MYRPSQTPRLTMSSTWVVAAQAPRLNSKRKLQKQQSPYNRITLPEAHRPPRTPKDTLQTMHRKQSRSTSSPTALARIQPKHPAVMTESTLASQQSPDSPVLRANPFPEVTDLICRLPLPTLFYRREAIHLENLMRFRISLDYLLLSPRSAPVAAPALITQKTFNATTATLLHVDCCWLVDSAGELLHTP</sequence>
<feature type="compositionally biased region" description="Basic and acidic residues" evidence="1">
    <location>
        <begin position="45"/>
        <end position="54"/>
    </location>
</feature>
<accession>A0A7E4W6J8</accession>
<reference evidence="3" key="2">
    <citation type="submission" date="2020-10" db="UniProtKB">
        <authorList>
            <consortium name="WormBaseParasite"/>
        </authorList>
    </citation>
    <scope>IDENTIFICATION</scope>
</reference>
<evidence type="ECO:0000256" key="1">
    <source>
        <dbReference type="SAM" id="MobiDB-lite"/>
    </source>
</evidence>
<dbReference type="AlphaFoldDB" id="A0A7E4W6J8"/>